<proteinExistence type="predicted"/>
<feature type="region of interest" description="Disordered" evidence="1">
    <location>
        <begin position="1"/>
        <end position="26"/>
    </location>
</feature>
<feature type="region of interest" description="Disordered" evidence="1">
    <location>
        <begin position="683"/>
        <end position="760"/>
    </location>
</feature>
<accession>A0A835T8K4</accession>
<dbReference type="GO" id="GO:0004674">
    <property type="term" value="F:protein serine/threonine kinase activity"/>
    <property type="evidence" value="ECO:0007669"/>
    <property type="project" value="TreeGrafter"/>
</dbReference>
<dbReference type="Gene3D" id="1.10.510.10">
    <property type="entry name" value="Transferase(Phosphotransferase) domain 1"/>
    <property type="match status" value="1"/>
</dbReference>
<dbReference type="Pfam" id="PF07714">
    <property type="entry name" value="PK_Tyr_Ser-Thr"/>
    <property type="match status" value="2"/>
</dbReference>
<feature type="domain" description="Protein kinase" evidence="2">
    <location>
        <begin position="582"/>
        <end position="1015"/>
    </location>
</feature>
<evidence type="ECO:0000256" key="1">
    <source>
        <dbReference type="SAM" id="MobiDB-lite"/>
    </source>
</evidence>
<dbReference type="InterPro" id="IPR000719">
    <property type="entry name" value="Prot_kinase_dom"/>
</dbReference>
<dbReference type="PROSITE" id="PS00108">
    <property type="entry name" value="PROTEIN_KINASE_ST"/>
    <property type="match status" value="1"/>
</dbReference>
<keyword evidence="4" id="KW-1185">Reference proteome</keyword>
<reference evidence="3" key="1">
    <citation type="journal article" date="2020" name="bioRxiv">
        <title>Comparative genomics of Chlamydomonas.</title>
        <authorList>
            <person name="Craig R.J."/>
            <person name="Hasan A.R."/>
            <person name="Ness R.W."/>
            <person name="Keightley P.D."/>
        </authorList>
    </citation>
    <scope>NUCLEOTIDE SEQUENCE</scope>
    <source>
        <strain evidence="3">SAG 7.73</strain>
    </source>
</reference>
<feature type="region of interest" description="Disordered" evidence="1">
    <location>
        <begin position="482"/>
        <end position="535"/>
    </location>
</feature>
<dbReference type="InterPro" id="IPR011009">
    <property type="entry name" value="Kinase-like_dom_sf"/>
</dbReference>
<dbReference type="InterPro" id="IPR001245">
    <property type="entry name" value="Ser-Thr/Tyr_kinase_cat_dom"/>
</dbReference>
<feature type="compositionally biased region" description="Low complexity" evidence="1">
    <location>
        <begin position="694"/>
        <end position="710"/>
    </location>
</feature>
<dbReference type="PROSITE" id="PS50011">
    <property type="entry name" value="PROTEIN_KINASE_DOM"/>
    <property type="match status" value="1"/>
</dbReference>
<organism evidence="3 4">
    <name type="scientific">Chlamydomonas incerta</name>
    <dbReference type="NCBI Taxonomy" id="51695"/>
    <lineage>
        <taxon>Eukaryota</taxon>
        <taxon>Viridiplantae</taxon>
        <taxon>Chlorophyta</taxon>
        <taxon>core chlorophytes</taxon>
        <taxon>Chlorophyceae</taxon>
        <taxon>CS clade</taxon>
        <taxon>Chlamydomonadales</taxon>
        <taxon>Chlamydomonadaceae</taxon>
        <taxon>Chlamydomonas</taxon>
    </lineage>
</organism>
<sequence length="1033" mass="107463">MGCASSVPAVQEPAGPPPAGPAAKRQEVYAVKEKETPGEPVNRSHRPSAQEAAFASELAKLIAEATSGQKPKDAWVILYRCADLVCSAFGFKTCSLVIYTTSGLYCKLAVNSGSPLNELVSAHPDLLPAEALGWVSAAVASGKTVCCKSGDDAWTHHSNEAHPDFALLSGPRGGCSSLAVLPLVGGQKCPGALLLGHTAPLSGFMQQSWLSTLLPLLSLYVVESYLVRNLSIIEKVVEVVSLNSLAYAVTSELGDIFEWCHKDDVEARLVVLSPEGDTATVYCKVCAANVYNDDRTSLRSGMSSGVSGQQRSGNGTLLEEGLVGTHMSLDNTLTKRCLTGRQRLLFVADVMQALKLYGEPWKDIFFDNAAVLTPCWVLAAPLVQDGKKLGAVLWLSSCRVNSDVLMRTASTCASPIIHAVTRCAALHQALAAGGTTANGNDSAYGRMLPGTAGNSQYGANGTAAAAGAAAAGGGGGAGGLSSFTQLSSRQSSTLSRGRTGRLGGAGAEDGTLPGRSSTDAEALADTDGQSSRAAQSVPDIPVKYVLRHSPSTSALMRMYKSTIAQRAPPTDDDRSTGSVHEIRILSKAGEGAFGSVYVGRWRNIVVAVKIIKDTSGTRSLKTAWELAVNKSLSHPSIVTVHAILTDVHLQKTSTRVLRFVPAAALEAQQTAAVMAAAAANAAAGTGSTGGSGGSPAPTGGAAPSTPNTTTRLATVGGASDAGGGASGLLPTKGSAPTPGAGGDGAQVGPQSAGPGVGVGAGGMLPNFSRTSAGSIGAPSAAMLKPTKPITPKVHAILMEYCNLGGLHKYIDNRMFFKDRTMPDKATEAARATAPLPAELVHMDFVLATLSEVASALQYLHAQGFVHCDLKPENVLLKEANNRRGFTAKLADFGLSELRSADGQVVGDLGGTVTHVAPESVLHRQVSSFSDMYAFGILMWELYTGQQPYRALLSHISKREDRHRALLARVVHEGLRPIFPPGVPQDYWTLAVQCWSAEPTARPTTGEVLQALEAMYAKYATPAPQGQDNLNTPA</sequence>
<dbReference type="AlphaFoldDB" id="A0A835T8K4"/>
<name>A0A835T8K4_CHLIN</name>
<feature type="compositionally biased region" description="Low complexity" evidence="1">
    <location>
        <begin position="482"/>
        <end position="497"/>
    </location>
</feature>
<dbReference type="InterPro" id="IPR008271">
    <property type="entry name" value="Ser/Thr_kinase_AS"/>
</dbReference>
<dbReference type="SUPFAM" id="SSF56112">
    <property type="entry name" value="Protein kinase-like (PK-like)"/>
    <property type="match status" value="1"/>
</dbReference>
<evidence type="ECO:0000259" key="2">
    <source>
        <dbReference type="PROSITE" id="PS50011"/>
    </source>
</evidence>
<dbReference type="Gene3D" id="3.30.200.20">
    <property type="entry name" value="Phosphorylase Kinase, domain 1"/>
    <property type="match status" value="1"/>
</dbReference>
<evidence type="ECO:0000313" key="3">
    <source>
        <dbReference type="EMBL" id="KAG2439441.1"/>
    </source>
</evidence>
<evidence type="ECO:0000313" key="4">
    <source>
        <dbReference type="Proteomes" id="UP000650467"/>
    </source>
</evidence>
<dbReference type="PANTHER" id="PTHR44329">
    <property type="entry name" value="SERINE/THREONINE-PROTEIN KINASE TNNI3K-RELATED"/>
    <property type="match status" value="1"/>
</dbReference>
<dbReference type="InterPro" id="IPR051681">
    <property type="entry name" value="Ser/Thr_Kinases-Pseudokinases"/>
</dbReference>
<gene>
    <name evidence="3" type="ORF">HXX76_004797</name>
</gene>
<dbReference type="Proteomes" id="UP000650467">
    <property type="component" value="Unassembled WGS sequence"/>
</dbReference>
<dbReference type="OrthoDB" id="4062651at2759"/>
<comment type="caution">
    <text evidence="3">The sequence shown here is derived from an EMBL/GenBank/DDBJ whole genome shotgun (WGS) entry which is preliminary data.</text>
</comment>
<protein>
    <recommendedName>
        <fullName evidence="2">Protein kinase domain-containing protein</fullName>
    </recommendedName>
</protein>
<dbReference type="EMBL" id="JAEHOC010000008">
    <property type="protein sequence ID" value="KAG2439441.1"/>
    <property type="molecule type" value="Genomic_DNA"/>
</dbReference>
<dbReference type="PANTHER" id="PTHR44329:SF214">
    <property type="entry name" value="PROTEIN KINASE DOMAIN-CONTAINING PROTEIN"/>
    <property type="match status" value="1"/>
</dbReference>
<dbReference type="SMART" id="SM00220">
    <property type="entry name" value="S_TKc"/>
    <property type="match status" value="1"/>
</dbReference>
<dbReference type="GO" id="GO:0005524">
    <property type="term" value="F:ATP binding"/>
    <property type="evidence" value="ECO:0007669"/>
    <property type="project" value="InterPro"/>
</dbReference>